<reference evidence="1 2" key="1">
    <citation type="submission" date="2016-07" db="EMBL/GenBank/DDBJ databases">
        <title>Pervasive Adenine N6-methylation of Active Genes in Fungi.</title>
        <authorList>
            <consortium name="DOE Joint Genome Institute"/>
            <person name="Mondo S.J."/>
            <person name="Dannebaum R.O."/>
            <person name="Kuo R.C."/>
            <person name="Labutti K."/>
            <person name="Haridas S."/>
            <person name="Kuo A."/>
            <person name="Salamov A."/>
            <person name="Ahrendt S.R."/>
            <person name="Lipzen A."/>
            <person name="Sullivan W."/>
            <person name="Andreopoulos W.B."/>
            <person name="Clum A."/>
            <person name="Lindquist E."/>
            <person name="Daum C."/>
            <person name="Ramamoorthy G.K."/>
            <person name="Gryganskyi A."/>
            <person name="Culley D."/>
            <person name="Magnuson J.K."/>
            <person name="James T.Y."/>
            <person name="O'Malley M.A."/>
            <person name="Stajich J.E."/>
            <person name="Spatafora J.W."/>
            <person name="Visel A."/>
            <person name="Grigoriev I.V."/>
        </authorList>
    </citation>
    <scope>NUCLEOTIDE SEQUENCE [LARGE SCALE GENOMIC DNA]</scope>
    <source>
        <strain evidence="1 2">JEL800</strain>
    </source>
</reference>
<sequence length="229" mass="23784">MSSIVESTLNTAQSVATAGYKVVEPFVPQTVKDNVVSPGATYAVGVKESLVENGVLPTAQKVASDGIAAVNYTASTAKNIAIDTAQSYKNYAVGTATWAINGATTTVTAYTPGPIKTLIQDTVAGAQAVRADPKAALKPYVPAFVIITGERTYEIVTENIHQTQETFNATTGYVVSKVNGTVEYVTSIPQVHSVIEQLNAIASPVLNRIKLGGVVPAAEAESEIAAAAK</sequence>
<organism evidence="1 2">
    <name type="scientific">Rhizoclosmatium globosum</name>
    <dbReference type="NCBI Taxonomy" id="329046"/>
    <lineage>
        <taxon>Eukaryota</taxon>
        <taxon>Fungi</taxon>
        <taxon>Fungi incertae sedis</taxon>
        <taxon>Chytridiomycota</taxon>
        <taxon>Chytridiomycota incertae sedis</taxon>
        <taxon>Chytridiomycetes</taxon>
        <taxon>Chytridiales</taxon>
        <taxon>Chytriomycetaceae</taxon>
        <taxon>Rhizoclosmatium</taxon>
    </lineage>
</organism>
<dbReference type="OrthoDB" id="2119801at2759"/>
<evidence type="ECO:0000313" key="2">
    <source>
        <dbReference type="Proteomes" id="UP000193642"/>
    </source>
</evidence>
<evidence type="ECO:0000313" key="1">
    <source>
        <dbReference type="EMBL" id="ORY49083.1"/>
    </source>
</evidence>
<gene>
    <name evidence="1" type="ORF">BCR33DRAFT_714143</name>
</gene>
<comment type="caution">
    <text evidence="1">The sequence shown here is derived from an EMBL/GenBank/DDBJ whole genome shotgun (WGS) entry which is preliminary data.</text>
</comment>
<dbReference type="Proteomes" id="UP000193642">
    <property type="component" value="Unassembled WGS sequence"/>
</dbReference>
<name>A0A1Y2CQ17_9FUNG</name>
<dbReference type="AlphaFoldDB" id="A0A1Y2CQ17"/>
<accession>A0A1Y2CQ17</accession>
<dbReference type="EMBL" id="MCGO01000010">
    <property type="protein sequence ID" value="ORY49083.1"/>
    <property type="molecule type" value="Genomic_DNA"/>
</dbReference>
<protein>
    <submittedName>
        <fullName evidence="1">Uncharacterized protein</fullName>
    </submittedName>
</protein>
<proteinExistence type="predicted"/>
<keyword evidence="2" id="KW-1185">Reference proteome</keyword>